<evidence type="ECO:0000259" key="2">
    <source>
        <dbReference type="PROSITE" id="PS50995"/>
    </source>
</evidence>
<sequence length="165" mass="17768">MSVSPETAQELIEDLHLVGRVLRGALLSPDHSDLHPGGLGVLVALAGRGHCRQNELAADLCISQSALSRHITDLVNAGYAGRRPDPGDGRATQVEVTDEGLALLARTRAAMALELQAVLADWTESDARAAHRTIHKLKQSLTKHVHRSAEPEHVSPLKESQEVHV</sequence>
<protein>
    <submittedName>
        <fullName evidence="3">MarR family transcriptional regulator</fullName>
    </submittedName>
</protein>
<feature type="compositionally biased region" description="Basic and acidic residues" evidence="1">
    <location>
        <begin position="147"/>
        <end position="165"/>
    </location>
</feature>
<evidence type="ECO:0000313" key="3">
    <source>
        <dbReference type="EMBL" id="PYE20765.1"/>
    </source>
</evidence>
<feature type="region of interest" description="Disordered" evidence="1">
    <location>
        <begin position="142"/>
        <end position="165"/>
    </location>
</feature>
<dbReference type="PANTHER" id="PTHR33164:SF43">
    <property type="entry name" value="HTH-TYPE TRANSCRIPTIONAL REPRESSOR YETL"/>
    <property type="match status" value="1"/>
</dbReference>
<name>A0A318RTZ7_WILLI</name>
<keyword evidence="4" id="KW-1185">Reference proteome</keyword>
<gene>
    <name evidence="3" type="ORF">DFR67_101156</name>
</gene>
<dbReference type="GO" id="GO:0003700">
    <property type="term" value="F:DNA-binding transcription factor activity"/>
    <property type="evidence" value="ECO:0007669"/>
    <property type="project" value="InterPro"/>
</dbReference>
<dbReference type="EMBL" id="QJSP01000001">
    <property type="protein sequence ID" value="PYE20765.1"/>
    <property type="molecule type" value="Genomic_DNA"/>
</dbReference>
<dbReference type="SUPFAM" id="SSF46785">
    <property type="entry name" value="Winged helix' DNA-binding domain"/>
    <property type="match status" value="1"/>
</dbReference>
<dbReference type="InterPro" id="IPR036388">
    <property type="entry name" value="WH-like_DNA-bd_sf"/>
</dbReference>
<dbReference type="PANTHER" id="PTHR33164">
    <property type="entry name" value="TRANSCRIPTIONAL REGULATOR, MARR FAMILY"/>
    <property type="match status" value="1"/>
</dbReference>
<comment type="caution">
    <text evidence="3">The sequence shown here is derived from an EMBL/GenBank/DDBJ whole genome shotgun (WGS) entry which is preliminary data.</text>
</comment>
<dbReference type="InterPro" id="IPR000835">
    <property type="entry name" value="HTH_MarR-typ"/>
</dbReference>
<dbReference type="InterPro" id="IPR036390">
    <property type="entry name" value="WH_DNA-bd_sf"/>
</dbReference>
<organism evidence="3 4">
    <name type="scientific">Williamsia limnetica</name>
    <dbReference type="NCBI Taxonomy" id="882452"/>
    <lineage>
        <taxon>Bacteria</taxon>
        <taxon>Bacillati</taxon>
        <taxon>Actinomycetota</taxon>
        <taxon>Actinomycetes</taxon>
        <taxon>Mycobacteriales</taxon>
        <taxon>Nocardiaceae</taxon>
        <taxon>Williamsia</taxon>
    </lineage>
</organism>
<dbReference type="Gene3D" id="1.10.10.10">
    <property type="entry name" value="Winged helix-like DNA-binding domain superfamily/Winged helix DNA-binding domain"/>
    <property type="match status" value="1"/>
</dbReference>
<proteinExistence type="predicted"/>
<feature type="domain" description="HTH marR-type" evidence="2">
    <location>
        <begin position="8"/>
        <end position="139"/>
    </location>
</feature>
<dbReference type="RefSeq" id="WP_110467851.1">
    <property type="nucleotide sequence ID" value="NZ_QJSP01000001.1"/>
</dbReference>
<dbReference type="SMART" id="SM00347">
    <property type="entry name" value="HTH_MARR"/>
    <property type="match status" value="1"/>
</dbReference>
<dbReference type="GO" id="GO:0006950">
    <property type="term" value="P:response to stress"/>
    <property type="evidence" value="ECO:0007669"/>
    <property type="project" value="TreeGrafter"/>
</dbReference>
<reference evidence="3 4" key="1">
    <citation type="submission" date="2018-06" db="EMBL/GenBank/DDBJ databases">
        <title>Genomic Encyclopedia of Type Strains, Phase IV (KMG-IV): sequencing the most valuable type-strain genomes for metagenomic binning, comparative biology and taxonomic classification.</title>
        <authorList>
            <person name="Goeker M."/>
        </authorList>
    </citation>
    <scope>NUCLEOTIDE SEQUENCE [LARGE SCALE GENOMIC DNA]</scope>
    <source>
        <strain evidence="3 4">DSM 45521</strain>
    </source>
</reference>
<evidence type="ECO:0000256" key="1">
    <source>
        <dbReference type="SAM" id="MobiDB-lite"/>
    </source>
</evidence>
<dbReference type="Proteomes" id="UP000247591">
    <property type="component" value="Unassembled WGS sequence"/>
</dbReference>
<dbReference type="Pfam" id="PF12802">
    <property type="entry name" value="MarR_2"/>
    <property type="match status" value="1"/>
</dbReference>
<dbReference type="PROSITE" id="PS50995">
    <property type="entry name" value="HTH_MARR_2"/>
    <property type="match status" value="1"/>
</dbReference>
<evidence type="ECO:0000313" key="4">
    <source>
        <dbReference type="Proteomes" id="UP000247591"/>
    </source>
</evidence>
<accession>A0A318RTZ7</accession>
<dbReference type="OrthoDB" id="4311144at2"/>
<dbReference type="InterPro" id="IPR039422">
    <property type="entry name" value="MarR/SlyA-like"/>
</dbReference>
<dbReference type="AlphaFoldDB" id="A0A318RTZ7"/>